<dbReference type="InterPro" id="IPR032818">
    <property type="entry name" value="DedA-like"/>
</dbReference>
<feature type="transmembrane region" description="Helical" evidence="7">
    <location>
        <begin position="187"/>
        <end position="208"/>
    </location>
</feature>
<gene>
    <name evidence="9" type="ORF">ACEUDJ_13845</name>
</gene>
<reference evidence="9 10" key="1">
    <citation type="submission" date="2024-09" db="EMBL/GenBank/DDBJ databases">
        <title>Aeromonas strains Genome sequencing and assembly.</title>
        <authorList>
            <person name="Hu X."/>
            <person name="Tang B."/>
        </authorList>
    </citation>
    <scope>NUCLEOTIDE SEQUENCE [LARGE SCALE GENOMIC DNA]</scope>
    <source>
        <strain evidence="9 10">NB23SCDHY001</strain>
    </source>
</reference>
<organism evidence="9 10">
    <name type="scientific">Aeromonas bivalvium</name>
    <dbReference type="NCBI Taxonomy" id="440079"/>
    <lineage>
        <taxon>Bacteria</taxon>
        <taxon>Pseudomonadati</taxon>
        <taxon>Pseudomonadota</taxon>
        <taxon>Gammaproteobacteria</taxon>
        <taxon>Aeromonadales</taxon>
        <taxon>Aeromonadaceae</taxon>
        <taxon>Aeromonas</taxon>
    </lineage>
</organism>
<evidence type="ECO:0000256" key="6">
    <source>
        <dbReference type="ARBA" id="ARBA00023136"/>
    </source>
</evidence>
<evidence type="ECO:0000313" key="9">
    <source>
        <dbReference type="EMBL" id="MFM4893942.1"/>
    </source>
</evidence>
<evidence type="ECO:0000313" key="10">
    <source>
        <dbReference type="Proteomes" id="UP001630969"/>
    </source>
</evidence>
<evidence type="ECO:0000256" key="1">
    <source>
        <dbReference type="ARBA" id="ARBA00004651"/>
    </source>
</evidence>
<evidence type="ECO:0000256" key="3">
    <source>
        <dbReference type="ARBA" id="ARBA00022475"/>
    </source>
</evidence>
<keyword evidence="5 7" id="KW-1133">Transmembrane helix</keyword>
<evidence type="ECO:0000256" key="5">
    <source>
        <dbReference type="ARBA" id="ARBA00022989"/>
    </source>
</evidence>
<evidence type="ECO:0000256" key="2">
    <source>
        <dbReference type="ARBA" id="ARBA00010792"/>
    </source>
</evidence>
<keyword evidence="10" id="KW-1185">Reference proteome</keyword>
<proteinExistence type="inferred from homology"/>
<dbReference type="EMBL" id="JBGXBU010000005">
    <property type="protein sequence ID" value="MFM4893942.1"/>
    <property type="molecule type" value="Genomic_DNA"/>
</dbReference>
<protein>
    <submittedName>
        <fullName evidence="9">DedA family protein</fullName>
    </submittedName>
</protein>
<evidence type="ECO:0000256" key="7">
    <source>
        <dbReference type="RuleBase" id="RU367016"/>
    </source>
</evidence>
<dbReference type="Pfam" id="PF09335">
    <property type="entry name" value="VTT_dom"/>
    <property type="match status" value="1"/>
</dbReference>
<feature type="transmembrane region" description="Helical" evidence="7">
    <location>
        <begin position="68"/>
        <end position="92"/>
    </location>
</feature>
<dbReference type="InterPro" id="IPR032816">
    <property type="entry name" value="VTT_dom"/>
</dbReference>
<keyword evidence="6 7" id="KW-0472">Membrane</keyword>
<keyword evidence="3 7" id="KW-1003">Cell membrane</keyword>
<comment type="subcellular location">
    <subcellularLocation>
        <location evidence="1 7">Cell membrane</location>
        <topology evidence="1 7">Multi-pass membrane protein</topology>
    </subcellularLocation>
</comment>
<name>A0ABW9GS28_9GAMM</name>
<dbReference type="PANTHER" id="PTHR30353">
    <property type="entry name" value="INNER MEMBRANE PROTEIN DEDA-RELATED"/>
    <property type="match status" value="1"/>
</dbReference>
<dbReference type="PANTHER" id="PTHR30353:SF11">
    <property type="entry name" value="INNER MEMBRANE PROTEIN YQJA"/>
    <property type="match status" value="1"/>
</dbReference>
<dbReference type="Proteomes" id="UP001630969">
    <property type="component" value="Unassembled WGS sequence"/>
</dbReference>
<sequence length="223" mass="25502">MEDFYQLAHAFMHHDLVTLSDPKMAFMVCGVLLTFLVLENGFIPTAFLPGDSLLLLTGVLIYQEVLSLWVVPLLILATFVGTWLGYMQGRLLGHTRTYHRLMSHMDEKHKQKVFYLLDKYGILTLITARYIAFVRTVYPYIVGATEIPQGRFLMVNLVSSILWVSPLVSLGYYLSHTRLAAQYETQFLSIILYLPLVLLAAGLLALLWRTLLRRKRAPGRLPQ</sequence>
<comment type="similarity">
    <text evidence="2 7">Belongs to the DedA family.</text>
</comment>
<comment type="caution">
    <text evidence="9">The sequence shown here is derived from an EMBL/GenBank/DDBJ whole genome shotgun (WGS) entry which is preliminary data.</text>
</comment>
<dbReference type="RefSeq" id="WP_408760318.1">
    <property type="nucleotide sequence ID" value="NZ_JBGXAX010000006.1"/>
</dbReference>
<feature type="transmembrane region" description="Helical" evidence="7">
    <location>
        <begin position="113"/>
        <end position="132"/>
    </location>
</feature>
<feature type="domain" description="VTT" evidence="8">
    <location>
        <begin position="48"/>
        <end position="172"/>
    </location>
</feature>
<evidence type="ECO:0000259" key="8">
    <source>
        <dbReference type="Pfam" id="PF09335"/>
    </source>
</evidence>
<keyword evidence="4 7" id="KW-0812">Transmembrane</keyword>
<accession>A0ABW9GS28</accession>
<feature type="transmembrane region" description="Helical" evidence="7">
    <location>
        <begin position="152"/>
        <end position="175"/>
    </location>
</feature>
<evidence type="ECO:0000256" key="4">
    <source>
        <dbReference type="ARBA" id="ARBA00022692"/>
    </source>
</evidence>
<feature type="transmembrane region" description="Helical" evidence="7">
    <location>
        <begin position="24"/>
        <end position="48"/>
    </location>
</feature>
<dbReference type="GeneID" id="97221038"/>